<dbReference type="KEGG" id="pez:HWQ56_10585"/>
<sequence>MDRADDADMTALEIKAYELFLATHVEPNNLQAREALASWVKQSPAHWRAFRALDQHLYEAALLLAHAQHDLARQQ</sequence>
<dbReference type="Proteomes" id="UP000509568">
    <property type="component" value="Chromosome"/>
</dbReference>
<proteinExistence type="predicted"/>
<evidence type="ECO:0000313" key="2">
    <source>
        <dbReference type="Proteomes" id="UP000509568"/>
    </source>
</evidence>
<evidence type="ECO:0008006" key="3">
    <source>
        <dbReference type="Google" id="ProtNLM"/>
    </source>
</evidence>
<name>A0A7D5GZY6_9PSED</name>
<evidence type="ECO:0000313" key="1">
    <source>
        <dbReference type="EMBL" id="QKZ04205.1"/>
    </source>
</evidence>
<dbReference type="RefSeq" id="WP_176570423.1">
    <property type="nucleotide sequence ID" value="NZ_CP056030.1"/>
</dbReference>
<organism evidence="1 2">
    <name type="scientific">Pseudomonas eucalypticola</name>
    <dbReference type="NCBI Taxonomy" id="2599595"/>
    <lineage>
        <taxon>Bacteria</taxon>
        <taxon>Pseudomonadati</taxon>
        <taxon>Pseudomonadota</taxon>
        <taxon>Gammaproteobacteria</taxon>
        <taxon>Pseudomonadales</taxon>
        <taxon>Pseudomonadaceae</taxon>
        <taxon>Pseudomonas</taxon>
    </lineage>
</organism>
<accession>A0A7D5GZY6</accession>
<dbReference type="AlphaFoldDB" id="A0A7D5GZY6"/>
<reference evidence="1 2" key="1">
    <citation type="submission" date="2020-06" db="EMBL/GenBank/DDBJ databases">
        <title>Pseudomonas eucalypticola sp. nov., an endophyte of Eucalyptus dunnii leaves with biocontrol ability of eucalyptus leaf blight.</title>
        <authorList>
            <person name="Liu Y."/>
            <person name="Song Z."/>
            <person name="Zeng H."/>
            <person name="Lu M."/>
            <person name="Wang X."/>
            <person name="Lian X."/>
            <person name="Zhang Q."/>
        </authorList>
    </citation>
    <scope>NUCLEOTIDE SEQUENCE [LARGE SCALE GENOMIC DNA]</scope>
    <source>
        <strain evidence="1 2">NP-1</strain>
    </source>
</reference>
<gene>
    <name evidence="1" type="ORF">HWQ56_10585</name>
</gene>
<dbReference type="EMBL" id="CP056030">
    <property type="protein sequence ID" value="QKZ04205.1"/>
    <property type="molecule type" value="Genomic_DNA"/>
</dbReference>
<protein>
    <recommendedName>
        <fullName evidence="3">DUF4880 domain-containing protein</fullName>
    </recommendedName>
</protein>
<keyword evidence="2" id="KW-1185">Reference proteome</keyword>